<feature type="repeat" description="ANK" evidence="2">
    <location>
        <begin position="1277"/>
        <end position="1309"/>
    </location>
</feature>
<evidence type="ECO:0000256" key="1">
    <source>
        <dbReference type="ARBA" id="ARBA00022737"/>
    </source>
</evidence>
<dbReference type="InterPro" id="IPR002110">
    <property type="entry name" value="Ankyrin_rpt"/>
</dbReference>
<dbReference type="Pfam" id="PF12796">
    <property type="entry name" value="Ank_2"/>
    <property type="match status" value="1"/>
</dbReference>
<gene>
    <name evidence="5" type="ORF">CLUP02_10780</name>
</gene>
<dbReference type="PROSITE" id="PS50297">
    <property type="entry name" value="ANK_REP_REGION"/>
    <property type="match status" value="1"/>
</dbReference>
<dbReference type="GeneID" id="73344763"/>
<feature type="region of interest" description="Disordered" evidence="3">
    <location>
        <begin position="285"/>
        <end position="318"/>
    </location>
</feature>
<dbReference type="Proteomes" id="UP000830671">
    <property type="component" value="Chromosome 5"/>
</dbReference>
<dbReference type="EMBL" id="CP019477">
    <property type="protein sequence ID" value="UQC85283.1"/>
    <property type="molecule type" value="Genomic_DNA"/>
</dbReference>
<keyword evidence="6" id="KW-1185">Reference proteome</keyword>
<feature type="domain" description="NACHT" evidence="4">
    <location>
        <begin position="651"/>
        <end position="792"/>
    </location>
</feature>
<keyword evidence="1" id="KW-0677">Repeat</keyword>
<dbReference type="InterPro" id="IPR056884">
    <property type="entry name" value="NPHP3-like_N"/>
</dbReference>
<dbReference type="PROSITE" id="PS50837">
    <property type="entry name" value="NACHT"/>
    <property type="match status" value="1"/>
</dbReference>
<evidence type="ECO:0000256" key="3">
    <source>
        <dbReference type="SAM" id="MobiDB-lite"/>
    </source>
</evidence>
<feature type="region of interest" description="Disordered" evidence="3">
    <location>
        <begin position="1305"/>
        <end position="1325"/>
    </location>
</feature>
<dbReference type="PROSITE" id="PS50088">
    <property type="entry name" value="ANK_REPEAT"/>
    <property type="match status" value="2"/>
</dbReference>
<proteinExistence type="predicted"/>
<dbReference type="SMART" id="SM00248">
    <property type="entry name" value="ANK"/>
    <property type="match status" value="5"/>
</dbReference>
<feature type="compositionally biased region" description="Basic and acidic residues" evidence="3">
    <location>
        <begin position="235"/>
        <end position="245"/>
    </location>
</feature>
<dbReference type="InterPro" id="IPR013087">
    <property type="entry name" value="Znf_C2H2_type"/>
</dbReference>
<evidence type="ECO:0000313" key="5">
    <source>
        <dbReference type="EMBL" id="UQC85283.1"/>
    </source>
</evidence>
<feature type="compositionally biased region" description="Polar residues" evidence="3">
    <location>
        <begin position="139"/>
        <end position="149"/>
    </location>
</feature>
<feature type="region of interest" description="Disordered" evidence="3">
    <location>
        <begin position="571"/>
        <end position="593"/>
    </location>
</feature>
<dbReference type="Gene3D" id="1.25.40.20">
    <property type="entry name" value="Ankyrin repeat-containing domain"/>
    <property type="match status" value="1"/>
</dbReference>
<dbReference type="Pfam" id="PF26082">
    <property type="entry name" value="zf-C2H2_AcuF"/>
    <property type="match status" value="1"/>
</dbReference>
<feature type="region of interest" description="Disordered" evidence="3">
    <location>
        <begin position="103"/>
        <end position="149"/>
    </location>
</feature>
<dbReference type="PANTHER" id="PTHR35391">
    <property type="entry name" value="C2H2-TYPE DOMAIN-CONTAINING PROTEIN-RELATED"/>
    <property type="match status" value="1"/>
</dbReference>
<dbReference type="SUPFAM" id="SSF52540">
    <property type="entry name" value="P-loop containing nucleoside triphosphate hydrolases"/>
    <property type="match status" value="1"/>
</dbReference>
<dbReference type="InterPro" id="IPR036770">
    <property type="entry name" value="Ankyrin_rpt-contain_sf"/>
</dbReference>
<reference evidence="5" key="1">
    <citation type="journal article" date="2021" name="Mol. Plant Microbe Interact.">
        <title>Complete Genome Sequence of the Plant-Pathogenic Fungus Colletotrichum lupini.</title>
        <authorList>
            <person name="Baroncelli R."/>
            <person name="Pensec F."/>
            <person name="Da Lio D."/>
            <person name="Boufleur T."/>
            <person name="Vicente I."/>
            <person name="Sarrocco S."/>
            <person name="Picot A."/>
            <person name="Baraldi E."/>
            <person name="Sukno S."/>
            <person name="Thon M."/>
            <person name="Le Floch G."/>
        </authorList>
    </citation>
    <scope>NUCLEOTIDE SEQUENCE</scope>
    <source>
        <strain evidence="5">IMI 504893</strain>
    </source>
</reference>
<keyword evidence="2" id="KW-0040">ANK repeat</keyword>
<evidence type="ECO:0000256" key="2">
    <source>
        <dbReference type="PROSITE-ProRule" id="PRU00023"/>
    </source>
</evidence>
<sequence>MEAPPAYPVAAASRACMQSFRCLIAVLDQPNQQSDGKLDVSMVEAQRDRFKIWAANLGGLQYGRASLDFRLMDAPLLQNVVLKFLNELKRVVSESTEVIEGKRQPKENILNVTPNHPEIHEDDSSDSSSFSEGLETTAEDASQTELGQNSDEIDDIISSLVKISFRIRGISSRDSQAAHKATMHKEFIQDEELNTVDVFSVYSVFDRRHVEEWILQLRQSPESVGSQPQTPPRITSDEVHHEEDKSHIKPVTFEDSDIRLIERWSKATTVRRRVLAYWRRHARKLAKRDHEPTPQRDQNSSSLTPDTIDSNQTPMLPPIVLGMTHPESLPALSSKGGTLLSVTEATRLPMQMDMTDASSVVSYSTYFSEEGKSTDLPKPPKLKNRESEFTCPYCHVLCPKQDTKGRHWRDHIMQDLQPYQCTYPDCRSADVLFTSKDSWIDHESQDHRRVWRCSEHPDLFKSMEEITHHFELSHTTLGTAQVQEISKHAHFITQDLRTECPFCQSSGPFEEDLTSHMASHMERLALFSIPRSAINDDDDDMSITGGSGVAQGGGSAASLKSVNLTFSDAGSLASSGSDPEITGPQATESSDDKLRLDDALEKDAHSEIWDWLASEDHTLDFDSYIGRRHPGTLRWFFESQVYQSSFSSEGKELYLRGLPGVGKSVLAAAIINDLRRRFESSGSRIAYYFCSSQRHNRATEALLRSLIRQILEGVPETPKLLQTIHQSYLKDGKLPSLLALLDAFVEAADHVSSLFIIIDGFDVLRGDQGRKLSKVLNSLSAKPDKKVIVTSRCINYVDQQFRNWPVMNVKAVEEDLRSYARAATPRNQPHKFLEAVNLEEAETQVVRFSKNIFAFATIYLEFTPAEWMTSAIPGGEPQKMIDSFYIAEMKRNQNSSGFTAALELLAWVVRSPTLLSVAELKEILLFQAMEVKYSASFKRKVDPDQLYDMERLLFWCSGIVVLAQGVLRLFHPTANEYFTRNQKEWFPKAAENQTYLCCEYLTDATDRGEDTYHDLQYYETNFRFFTHAAIAWGHHAFQAFEQGGMKKGRLYRVVRRFLSGGWRVQHATEALRKNVKLIWNGSMHKSFSRHWTSLQLAIYFGLTDIVTDLLHEHEGGAKNLIGEGENSLVALAAECGHISISTLLWKCLNWEPRALDDGLLGAARGGFKNIAVMAMDHGADPRKPAPLCAASQCGQENVVRLLLDTAPDLVKSAHEEPLHLAIRNGHSSVVRLFFERGTSMPSGARQLLLDAIRTKDVSMVQILLEKEPRIANVGSDGGTQPLFLAMVQDDIAMVKVLLKCGAGVHDKNEDGSTPSDVARENGQKDIQDVIVSWEKRRGSK</sequence>
<dbReference type="Gene3D" id="3.40.50.300">
    <property type="entry name" value="P-loop containing nucleotide triphosphate hydrolases"/>
    <property type="match status" value="1"/>
</dbReference>
<accession>A0A9Q8WIW1</accession>
<feature type="repeat" description="ANK" evidence="2">
    <location>
        <begin position="1213"/>
        <end position="1245"/>
    </location>
</feature>
<evidence type="ECO:0000259" key="4">
    <source>
        <dbReference type="PROSITE" id="PS50837"/>
    </source>
</evidence>
<dbReference type="PANTHER" id="PTHR35391:SF7">
    <property type="entry name" value="C2H2-TYPE DOMAIN-CONTAINING PROTEIN"/>
    <property type="match status" value="1"/>
</dbReference>
<dbReference type="RefSeq" id="XP_049146898.1">
    <property type="nucleotide sequence ID" value="XM_049289753.1"/>
</dbReference>
<evidence type="ECO:0000313" key="6">
    <source>
        <dbReference type="Proteomes" id="UP000830671"/>
    </source>
</evidence>
<dbReference type="SMART" id="SM00355">
    <property type="entry name" value="ZnF_C2H2"/>
    <property type="match status" value="4"/>
</dbReference>
<dbReference type="Pfam" id="PF24883">
    <property type="entry name" value="NPHP3_N"/>
    <property type="match status" value="1"/>
</dbReference>
<dbReference type="InterPro" id="IPR007111">
    <property type="entry name" value="NACHT_NTPase"/>
</dbReference>
<dbReference type="KEGG" id="clup:CLUP02_10780"/>
<dbReference type="SUPFAM" id="SSF48403">
    <property type="entry name" value="Ankyrin repeat"/>
    <property type="match status" value="1"/>
</dbReference>
<dbReference type="InterPro" id="IPR058925">
    <property type="entry name" value="zf-C2H2_AcuF"/>
</dbReference>
<organism evidence="5 6">
    <name type="scientific">Colletotrichum lupini</name>
    <dbReference type="NCBI Taxonomy" id="145971"/>
    <lineage>
        <taxon>Eukaryota</taxon>
        <taxon>Fungi</taxon>
        <taxon>Dikarya</taxon>
        <taxon>Ascomycota</taxon>
        <taxon>Pezizomycotina</taxon>
        <taxon>Sordariomycetes</taxon>
        <taxon>Hypocreomycetidae</taxon>
        <taxon>Glomerellales</taxon>
        <taxon>Glomerellaceae</taxon>
        <taxon>Colletotrichum</taxon>
        <taxon>Colletotrichum acutatum species complex</taxon>
    </lineage>
</organism>
<dbReference type="InterPro" id="IPR027417">
    <property type="entry name" value="P-loop_NTPase"/>
</dbReference>
<feature type="compositionally biased region" description="Polar residues" evidence="3">
    <location>
        <begin position="295"/>
        <end position="314"/>
    </location>
</feature>
<feature type="region of interest" description="Disordered" evidence="3">
    <location>
        <begin position="220"/>
        <end position="245"/>
    </location>
</feature>
<name>A0A9Q8WIW1_9PEZI</name>
<protein>
    <recommendedName>
        <fullName evidence="4">NACHT domain-containing protein</fullName>
    </recommendedName>
</protein>